<evidence type="ECO:0000256" key="1">
    <source>
        <dbReference type="SAM" id="MobiDB-lite"/>
    </source>
</evidence>
<reference evidence="2 3" key="1">
    <citation type="submission" date="2024-10" db="EMBL/GenBank/DDBJ databases">
        <title>Updated reference genomes for cyclostephanoid diatoms.</title>
        <authorList>
            <person name="Roberts W.R."/>
            <person name="Alverson A.J."/>
        </authorList>
    </citation>
    <scope>NUCLEOTIDE SEQUENCE [LARGE SCALE GENOMIC DNA]</scope>
    <source>
        <strain evidence="2 3">AJA232-27</strain>
    </source>
</reference>
<comment type="caution">
    <text evidence="2">The sequence shown here is derived from an EMBL/GenBank/DDBJ whole genome shotgun (WGS) entry which is preliminary data.</text>
</comment>
<feature type="compositionally biased region" description="Low complexity" evidence="1">
    <location>
        <begin position="75"/>
        <end position="84"/>
    </location>
</feature>
<gene>
    <name evidence="2" type="ORF">ACHAWU_006094</name>
</gene>
<dbReference type="EMBL" id="JALLBG020000231">
    <property type="protein sequence ID" value="KAL3758434.1"/>
    <property type="molecule type" value="Genomic_DNA"/>
</dbReference>
<evidence type="ECO:0000313" key="2">
    <source>
        <dbReference type="EMBL" id="KAL3758434.1"/>
    </source>
</evidence>
<name>A0ABD3M352_9STRA</name>
<feature type="region of interest" description="Disordered" evidence="1">
    <location>
        <begin position="45"/>
        <end position="101"/>
    </location>
</feature>
<keyword evidence="3" id="KW-1185">Reference proteome</keyword>
<accession>A0ABD3M352</accession>
<organism evidence="2 3">
    <name type="scientific">Discostella pseudostelligera</name>
    <dbReference type="NCBI Taxonomy" id="259834"/>
    <lineage>
        <taxon>Eukaryota</taxon>
        <taxon>Sar</taxon>
        <taxon>Stramenopiles</taxon>
        <taxon>Ochrophyta</taxon>
        <taxon>Bacillariophyta</taxon>
        <taxon>Coscinodiscophyceae</taxon>
        <taxon>Thalassiosirophycidae</taxon>
        <taxon>Stephanodiscales</taxon>
        <taxon>Stephanodiscaceae</taxon>
        <taxon>Discostella</taxon>
    </lineage>
</organism>
<dbReference type="Proteomes" id="UP001530293">
    <property type="component" value="Unassembled WGS sequence"/>
</dbReference>
<evidence type="ECO:0000313" key="3">
    <source>
        <dbReference type="Proteomes" id="UP001530293"/>
    </source>
</evidence>
<sequence>MAAAPSGASDIVTNIDLVADIPIKDRAATNFTTYSIKTEEYVPESRNNIEVLPTGDDDVQRDGADDDGTNGTVETSIKTTSSSNTKKHTQTGSAPPVLPPTEDNTDISMFQYFYETVEIGAETVISTACLSDDRNETVVTNSDNVVAVAVPTVERQPSIISAISQESFPSAKTEDPVQQENPSEGFEVQAAELGLHETAAHGFESQPDKWCGISHAIMWSNKDIIGNAVNIRSEVLNILGSTFAVETEGMEIDDSMLVNKSTCAQTMENNDATPNIETPSSVEQLLKEIDTIGNSLSVETEKDQFVEKLVSVKHHLREINNLLHSAADEEMAEYVRVILRAAVLDAEVGTRRAELELKKIRLESMQVENQFDALHGGPTGVASGSGNVLEQVWNKMLRWKKTNFKR</sequence>
<dbReference type="AlphaFoldDB" id="A0ABD3M352"/>
<protein>
    <submittedName>
        <fullName evidence="2">Uncharacterized protein</fullName>
    </submittedName>
</protein>
<proteinExistence type="predicted"/>